<feature type="transmembrane region" description="Helical" evidence="9">
    <location>
        <begin position="205"/>
        <end position="228"/>
    </location>
</feature>
<evidence type="ECO:0000256" key="7">
    <source>
        <dbReference type="ARBA" id="ARBA00023136"/>
    </source>
</evidence>
<dbReference type="GO" id="GO:0022857">
    <property type="term" value="F:transmembrane transporter activity"/>
    <property type="evidence" value="ECO:0007669"/>
    <property type="project" value="InterPro"/>
</dbReference>
<dbReference type="GO" id="GO:0005886">
    <property type="term" value="C:plasma membrane"/>
    <property type="evidence" value="ECO:0007669"/>
    <property type="project" value="UniProtKB-SubCell"/>
</dbReference>
<feature type="transmembrane region" description="Helical" evidence="9">
    <location>
        <begin position="111"/>
        <end position="131"/>
    </location>
</feature>
<dbReference type="GO" id="GO:0033214">
    <property type="term" value="P:siderophore-iron import into cell"/>
    <property type="evidence" value="ECO:0007669"/>
    <property type="project" value="TreeGrafter"/>
</dbReference>
<dbReference type="Proteomes" id="UP000540568">
    <property type="component" value="Unassembled WGS sequence"/>
</dbReference>
<dbReference type="PANTHER" id="PTHR30472">
    <property type="entry name" value="FERRIC ENTEROBACTIN TRANSPORT SYSTEM PERMEASE PROTEIN"/>
    <property type="match status" value="1"/>
</dbReference>
<organism evidence="10 11">
    <name type="scientific">Promicromonospora sukumoe</name>
    <dbReference type="NCBI Taxonomy" id="88382"/>
    <lineage>
        <taxon>Bacteria</taxon>
        <taxon>Bacillati</taxon>
        <taxon>Actinomycetota</taxon>
        <taxon>Actinomycetes</taxon>
        <taxon>Micrococcales</taxon>
        <taxon>Promicromonosporaceae</taxon>
        <taxon>Promicromonospora</taxon>
    </lineage>
</organism>
<feature type="transmembrane region" description="Helical" evidence="9">
    <location>
        <begin position="162"/>
        <end position="185"/>
    </location>
</feature>
<dbReference type="CDD" id="cd06550">
    <property type="entry name" value="TM_ABC_iron-siderophores_like"/>
    <property type="match status" value="1"/>
</dbReference>
<evidence type="ECO:0000256" key="3">
    <source>
        <dbReference type="ARBA" id="ARBA00022448"/>
    </source>
</evidence>
<keyword evidence="7 9" id="KW-0472">Membrane</keyword>
<dbReference type="Gene3D" id="1.10.3470.10">
    <property type="entry name" value="ABC transporter involved in vitamin B12 uptake, BtuC"/>
    <property type="match status" value="1"/>
</dbReference>
<evidence type="ECO:0000313" key="10">
    <source>
        <dbReference type="EMBL" id="MBA8809317.1"/>
    </source>
</evidence>
<keyword evidence="3" id="KW-0813">Transport</keyword>
<name>A0A7W3JAJ3_9MICO</name>
<keyword evidence="11" id="KW-1185">Reference proteome</keyword>
<gene>
    <name evidence="10" type="ORF">FHX71_003259</name>
</gene>
<evidence type="ECO:0000256" key="5">
    <source>
        <dbReference type="ARBA" id="ARBA00022692"/>
    </source>
</evidence>
<dbReference type="RefSeq" id="WP_312877066.1">
    <property type="nucleotide sequence ID" value="NZ_BAAATF010000011.1"/>
</dbReference>
<feature type="transmembrane region" description="Helical" evidence="9">
    <location>
        <begin position="288"/>
        <end position="310"/>
    </location>
</feature>
<dbReference type="Pfam" id="PF01032">
    <property type="entry name" value="FecCD"/>
    <property type="match status" value="1"/>
</dbReference>
<feature type="region of interest" description="Disordered" evidence="8">
    <location>
        <begin position="1"/>
        <end position="23"/>
    </location>
</feature>
<dbReference type="EMBL" id="JACGWV010000001">
    <property type="protein sequence ID" value="MBA8809317.1"/>
    <property type="molecule type" value="Genomic_DNA"/>
</dbReference>
<dbReference type="SUPFAM" id="SSF81345">
    <property type="entry name" value="ABC transporter involved in vitamin B12 uptake, BtuC"/>
    <property type="match status" value="1"/>
</dbReference>
<proteinExistence type="inferred from homology"/>
<evidence type="ECO:0000256" key="6">
    <source>
        <dbReference type="ARBA" id="ARBA00022989"/>
    </source>
</evidence>
<dbReference type="PANTHER" id="PTHR30472:SF24">
    <property type="entry name" value="FERRIC ENTEROBACTIN TRANSPORT SYSTEM PERMEASE PROTEIN FEPG"/>
    <property type="match status" value="1"/>
</dbReference>
<evidence type="ECO:0000256" key="4">
    <source>
        <dbReference type="ARBA" id="ARBA00022475"/>
    </source>
</evidence>
<reference evidence="10 11" key="1">
    <citation type="submission" date="2020-07" db="EMBL/GenBank/DDBJ databases">
        <title>Sequencing the genomes of 1000 actinobacteria strains.</title>
        <authorList>
            <person name="Klenk H.-P."/>
        </authorList>
    </citation>
    <scope>NUCLEOTIDE SEQUENCE [LARGE SCALE GENOMIC DNA]</scope>
    <source>
        <strain evidence="10 11">DSM 44121</strain>
    </source>
</reference>
<feature type="transmembrane region" description="Helical" evidence="9">
    <location>
        <begin position="28"/>
        <end position="48"/>
    </location>
</feature>
<dbReference type="InterPro" id="IPR000522">
    <property type="entry name" value="ABC_transptr_permease_BtuC"/>
</dbReference>
<dbReference type="InterPro" id="IPR037294">
    <property type="entry name" value="ABC_BtuC-like"/>
</dbReference>
<keyword evidence="4" id="KW-1003">Cell membrane</keyword>
<evidence type="ECO:0000256" key="2">
    <source>
        <dbReference type="ARBA" id="ARBA00007935"/>
    </source>
</evidence>
<evidence type="ECO:0000256" key="9">
    <source>
        <dbReference type="SAM" id="Phobius"/>
    </source>
</evidence>
<evidence type="ECO:0000313" key="11">
    <source>
        <dbReference type="Proteomes" id="UP000540568"/>
    </source>
</evidence>
<evidence type="ECO:0000256" key="8">
    <source>
        <dbReference type="SAM" id="MobiDB-lite"/>
    </source>
</evidence>
<feature type="transmembrane region" description="Helical" evidence="9">
    <location>
        <begin position="254"/>
        <end position="281"/>
    </location>
</feature>
<comment type="caution">
    <text evidence="10">The sequence shown here is derived from an EMBL/GenBank/DDBJ whole genome shotgun (WGS) entry which is preliminary data.</text>
</comment>
<evidence type="ECO:0000256" key="1">
    <source>
        <dbReference type="ARBA" id="ARBA00004651"/>
    </source>
</evidence>
<protein>
    <submittedName>
        <fullName evidence="10">Iron complex transport system permease protein</fullName>
    </submittedName>
</protein>
<feature type="transmembrane region" description="Helical" evidence="9">
    <location>
        <begin position="81"/>
        <end position="99"/>
    </location>
</feature>
<feature type="transmembrane region" description="Helical" evidence="9">
    <location>
        <begin position="322"/>
        <end position="341"/>
    </location>
</feature>
<keyword evidence="5 9" id="KW-0812">Transmembrane</keyword>
<sequence>MSAVRPRPRVPAPAGAARLSPRAPSRPTTVALLLASATAVLAVVALMLGDYPLTVPQVLTALTGTGGFESTIVLEWRLPRVTAAILFGAALAISGALFQTLTRNPLGSPDLIGFATGSYTGVIVVTVLLGTSVVTTTAGALLGGLATAVVVYLLAYRRGVQGFRLIVVGIGVTAMLHALNTWLLLRAQEEVAMGAAIWGTGSLSLTSWADVVPAVAVLLVTAPLVLWASRPLRQLELGDDAAAAHGVRVEPTRLAIIGLGILLTALVTAATGPIAFVALAAPQVARRLGAGAGIPLVPSALTGAFLLLGADLLAQYVPAQPVPVGVVTVVLGGVYLLGVLVREARRA</sequence>
<accession>A0A7W3JAJ3</accession>
<dbReference type="AlphaFoldDB" id="A0A7W3JAJ3"/>
<comment type="subcellular location">
    <subcellularLocation>
        <location evidence="1">Cell membrane</location>
        <topology evidence="1">Multi-pass membrane protein</topology>
    </subcellularLocation>
</comment>
<keyword evidence="6 9" id="KW-1133">Transmembrane helix</keyword>
<feature type="transmembrane region" description="Helical" evidence="9">
    <location>
        <begin position="138"/>
        <end position="156"/>
    </location>
</feature>
<comment type="similarity">
    <text evidence="2">Belongs to the binding-protein-dependent transport system permease family. FecCD subfamily.</text>
</comment>